<protein>
    <recommendedName>
        <fullName evidence="2">DUF11 domain-containing protein</fullName>
    </recommendedName>
</protein>
<organism evidence="3 4">
    <name type="scientific">Polymorphospora lycopeni</name>
    <dbReference type="NCBI Taxonomy" id="3140240"/>
    <lineage>
        <taxon>Bacteria</taxon>
        <taxon>Bacillati</taxon>
        <taxon>Actinomycetota</taxon>
        <taxon>Actinomycetes</taxon>
        <taxon>Micromonosporales</taxon>
        <taxon>Micromonosporaceae</taxon>
        <taxon>Polymorphospora</taxon>
    </lineage>
</organism>
<feature type="domain" description="DUF11" evidence="2">
    <location>
        <begin position="42"/>
        <end position="152"/>
    </location>
</feature>
<dbReference type="Proteomes" id="UP001582793">
    <property type="component" value="Unassembled WGS sequence"/>
</dbReference>
<keyword evidence="1" id="KW-0732">Signal</keyword>
<sequence>MGSALLLAGLLAVGQPPQASAGEHGTANTAGTDLQVGFDGADRTAPGQQFGYALHLINHGPEAAVARATVRLPGGTTFVRVATRGMTCDAPTPAAPRVLTCGTSGSLRPRSLAGPTLITVTTDAPAGSSLTATAVVSSDQPDVNPADNTRQVVTNVM</sequence>
<reference evidence="3 4" key="1">
    <citation type="submission" date="2024-04" db="EMBL/GenBank/DDBJ databases">
        <title>Polymorphospora sp. isolated from Baiyangdian Lake in Xiong'an New Area.</title>
        <authorList>
            <person name="Zhang X."/>
            <person name="Liu J."/>
        </authorList>
    </citation>
    <scope>NUCLEOTIDE SEQUENCE [LARGE SCALE GENOMIC DNA]</scope>
    <source>
        <strain evidence="3 4">2-325</strain>
    </source>
</reference>
<evidence type="ECO:0000256" key="1">
    <source>
        <dbReference type="SAM" id="SignalP"/>
    </source>
</evidence>
<dbReference type="RefSeq" id="WP_375732952.1">
    <property type="nucleotide sequence ID" value="NZ_JBCGDC010000006.1"/>
</dbReference>
<name>A0ABV5CMS5_9ACTN</name>
<accession>A0ABV5CMS5</accession>
<dbReference type="InterPro" id="IPR001434">
    <property type="entry name" value="OmcB-like_DUF11"/>
</dbReference>
<keyword evidence="4" id="KW-1185">Reference proteome</keyword>
<proteinExistence type="predicted"/>
<dbReference type="Pfam" id="PF01345">
    <property type="entry name" value="DUF11"/>
    <property type="match status" value="1"/>
</dbReference>
<evidence type="ECO:0000313" key="4">
    <source>
        <dbReference type="Proteomes" id="UP001582793"/>
    </source>
</evidence>
<dbReference type="EMBL" id="JBCGDC010000006">
    <property type="protein sequence ID" value="MFB6392118.1"/>
    <property type="molecule type" value="Genomic_DNA"/>
</dbReference>
<comment type="caution">
    <text evidence="3">The sequence shown here is derived from an EMBL/GenBank/DDBJ whole genome shotgun (WGS) entry which is preliminary data.</text>
</comment>
<feature type="chain" id="PRO_5047498636" description="DUF11 domain-containing protein" evidence="1">
    <location>
        <begin position="22"/>
        <end position="157"/>
    </location>
</feature>
<gene>
    <name evidence="3" type="ORF">AAFH96_03230</name>
</gene>
<feature type="signal peptide" evidence="1">
    <location>
        <begin position="1"/>
        <end position="21"/>
    </location>
</feature>
<evidence type="ECO:0000313" key="3">
    <source>
        <dbReference type="EMBL" id="MFB6392118.1"/>
    </source>
</evidence>
<evidence type="ECO:0000259" key="2">
    <source>
        <dbReference type="Pfam" id="PF01345"/>
    </source>
</evidence>